<comment type="function">
    <text evidence="4">Involved in the third step of the chorismate pathway, which leads to the biosynthesis of aromatic amino acids. Catalyzes the cis-dehydration of 3-dehydroquinate (DHQ) and introduces the first double bond of the aromatic ring to yield 3-dehydroshikimate.</text>
</comment>
<dbReference type="FunFam" id="3.20.20.70:FF:000047">
    <property type="entry name" value="3-dehydroquinate dehydratase"/>
    <property type="match status" value="1"/>
</dbReference>
<name>A0A5P3MNN8_NEIAN</name>
<keyword evidence="4" id="KW-0057">Aromatic amino acid biosynthesis</keyword>
<comment type="similarity">
    <text evidence="4">Belongs to the type-I 3-dehydroquinase family.</text>
</comment>
<dbReference type="Pfam" id="PF01487">
    <property type="entry name" value="DHquinase_I"/>
    <property type="match status" value="1"/>
</dbReference>
<feature type="binding site" evidence="4">
    <location>
        <position position="212"/>
    </location>
    <ligand>
        <name>3-dehydroquinate</name>
        <dbReference type="ChEBI" id="CHEBI:32364"/>
    </ligand>
</feature>
<organism evidence="5 6">
    <name type="scientific">Neisseria animalis</name>
    <dbReference type="NCBI Taxonomy" id="492"/>
    <lineage>
        <taxon>Bacteria</taxon>
        <taxon>Pseudomonadati</taxon>
        <taxon>Pseudomonadota</taxon>
        <taxon>Betaproteobacteria</taxon>
        <taxon>Neisseriales</taxon>
        <taxon>Neisseriaceae</taxon>
        <taxon>Neisseria</taxon>
    </lineage>
</organism>
<dbReference type="PANTHER" id="PTHR43699">
    <property type="entry name" value="3-DEHYDROQUINATE DEHYDRATASE"/>
    <property type="match status" value="1"/>
</dbReference>
<protein>
    <recommendedName>
        <fullName evidence="4">3-dehydroquinate dehydratase</fullName>
        <shortName evidence="4">3-dehydroquinase</shortName>
        <ecNumber evidence="4">4.2.1.10</ecNumber>
    </recommendedName>
    <alternativeName>
        <fullName evidence="4">Type I DHQase</fullName>
    </alternativeName>
    <alternativeName>
        <fullName evidence="4">Type I dehydroquinase</fullName>
        <shortName evidence="4">DHQ1</shortName>
    </alternativeName>
</protein>
<gene>
    <name evidence="4" type="primary">aroD</name>
    <name evidence="5" type="ORF">D0T90_00015</name>
</gene>
<sequence>MKTVHIRHVELGAGLPKIAVPLVAENADGLKQALADLQGLSFDVVEFRVDFLKQAADADYVMAQTEMVRAALPDVPLLFTFRRAEEGGCCPCRAEYYVELLGRAAQSGLIDILDIELFAGDETVAALVGLAQANGVAALLCNHDFEQTPPKAEIVCRLQKMEALGADICKIAVMPQTAADVLVLLDATQEVLQTALRPVVTMSMGKLGVISRLSGGTFGSAMTFGAAKQASAPGQIAANELRRILDVLG</sequence>
<feature type="binding site" evidence="4">
    <location>
        <position position="82"/>
    </location>
    <ligand>
        <name>3-dehydroquinate</name>
        <dbReference type="ChEBI" id="CHEBI:32364"/>
    </ligand>
</feature>
<dbReference type="Proteomes" id="UP000325536">
    <property type="component" value="Chromosome"/>
</dbReference>
<feature type="binding site" evidence="4">
    <location>
        <position position="235"/>
    </location>
    <ligand>
        <name>3-dehydroquinate</name>
        <dbReference type="ChEBI" id="CHEBI:32364"/>
    </ligand>
</feature>
<feature type="active site" description="Schiff-base intermediate with substrate" evidence="4">
    <location>
        <position position="170"/>
    </location>
</feature>
<dbReference type="InterPro" id="IPR050146">
    <property type="entry name" value="Type-I_3-dehydroquinase"/>
</dbReference>
<dbReference type="EC" id="4.2.1.10" evidence="4"/>
<feature type="active site" description="Proton donor/acceptor" evidence="4">
    <location>
        <position position="143"/>
    </location>
</feature>
<comment type="pathway">
    <text evidence="4">Metabolic intermediate biosynthesis; chorismate biosynthesis; chorismate from D-erythrose 4-phosphate and phosphoenolpyruvate: step 3/7.</text>
</comment>
<dbReference type="GO" id="GO:0003855">
    <property type="term" value="F:3-dehydroquinate dehydratase activity"/>
    <property type="evidence" value="ECO:0007669"/>
    <property type="project" value="UniProtKB-UniRule"/>
</dbReference>
<keyword evidence="6" id="KW-1185">Reference proteome</keyword>
<evidence type="ECO:0000256" key="3">
    <source>
        <dbReference type="ARBA" id="ARBA00023270"/>
    </source>
</evidence>
<evidence type="ECO:0000256" key="2">
    <source>
        <dbReference type="ARBA" id="ARBA00023239"/>
    </source>
</evidence>
<comment type="caution">
    <text evidence="4">Lacks conserved residue(s) required for the propagation of feature annotation.</text>
</comment>
<reference evidence="5 6" key="1">
    <citation type="submission" date="2018-08" db="EMBL/GenBank/DDBJ databases">
        <title>Neisseria animalis ATCC 49930 complete genome.</title>
        <authorList>
            <person name="Veseli I.A."/>
            <person name="Mascarenhas dos Santos A.C."/>
            <person name="Buttler R."/>
            <person name="Pombert J.-F."/>
        </authorList>
    </citation>
    <scope>NUCLEOTIDE SEQUENCE [LARGE SCALE GENOMIC DNA]</scope>
    <source>
        <strain evidence="5 6">ATCC 49930</strain>
    </source>
</reference>
<dbReference type="GO" id="GO:0046279">
    <property type="term" value="P:3,4-dihydroxybenzoate biosynthetic process"/>
    <property type="evidence" value="ECO:0007669"/>
    <property type="project" value="TreeGrafter"/>
</dbReference>
<dbReference type="Gene3D" id="3.20.20.70">
    <property type="entry name" value="Aldolase class I"/>
    <property type="match status" value="1"/>
</dbReference>
<dbReference type="KEGG" id="naq:D0T90_00015"/>
<dbReference type="HAMAP" id="MF_00214">
    <property type="entry name" value="AroD"/>
    <property type="match status" value="1"/>
</dbReference>
<comment type="catalytic activity">
    <reaction evidence="1 4">
        <text>3-dehydroquinate = 3-dehydroshikimate + H2O</text>
        <dbReference type="Rhea" id="RHEA:21096"/>
        <dbReference type="ChEBI" id="CHEBI:15377"/>
        <dbReference type="ChEBI" id="CHEBI:16630"/>
        <dbReference type="ChEBI" id="CHEBI:32364"/>
        <dbReference type="EC" id="4.2.1.10"/>
    </reaction>
</comment>
<dbReference type="SUPFAM" id="SSF51569">
    <property type="entry name" value="Aldolase"/>
    <property type="match status" value="1"/>
</dbReference>
<dbReference type="InterPro" id="IPR013785">
    <property type="entry name" value="Aldolase_TIM"/>
</dbReference>
<proteinExistence type="inferred from homology"/>
<dbReference type="GO" id="GO:0008652">
    <property type="term" value="P:amino acid biosynthetic process"/>
    <property type="evidence" value="ECO:0007669"/>
    <property type="project" value="UniProtKB-KW"/>
</dbReference>
<accession>A0A5P3MNN8</accession>
<evidence type="ECO:0000313" key="5">
    <source>
        <dbReference type="EMBL" id="QEY23088.1"/>
    </source>
</evidence>
<dbReference type="AlphaFoldDB" id="A0A5P3MNN8"/>
<dbReference type="GO" id="GO:0009073">
    <property type="term" value="P:aromatic amino acid family biosynthetic process"/>
    <property type="evidence" value="ECO:0007669"/>
    <property type="project" value="UniProtKB-KW"/>
</dbReference>
<dbReference type="UniPathway" id="UPA00053">
    <property type="reaction ID" value="UER00086"/>
</dbReference>
<dbReference type="InterPro" id="IPR001381">
    <property type="entry name" value="DHquinase_I"/>
</dbReference>
<dbReference type="EMBL" id="CP031699">
    <property type="protein sequence ID" value="QEY23088.1"/>
    <property type="molecule type" value="Genomic_DNA"/>
</dbReference>
<keyword evidence="4" id="KW-0028">Amino-acid biosynthesis</keyword>
<keyword evidence="2 4" id="KW-0456">Lyase</keyword>
<keyword evidence="3 4" id="KW-0704">Schiff base</keyword>
<dbReference type="NCBIfam" id="TIGR01093">
    <property type="entry name" value="aroD"/>
    <property type="match status" value="1"/>
</dbReference>
<dbReference type="GO" id="GO:0009423">
    <property type="term" value="P:chorismate biosynthetic process"/>
    <property type="evidence" value="ECO:0007669"/>
    <property type="project" value="UniProtKB-UniRule"/>
</dbReference>
<feature type="binding site" evidence="4">
    <location>
        <position position="231"/>
    </location>
    <ligand>
        <name>3-dehydroquinate</name>
        <dbReference type="ChEBI" id="CHEBI:32364"/>
    </ligand>
</feature>
<dbReference type="RefSeq" id="WP_123795346.1">
    <property type="nucleotide sequence ID" value="NZ_CP031699.1"/>
</dbReference>
<evidence type="ECO:0000256" key="1">
    <source>
        <dbReference type="ARBA" id="ARBA00001864"/>
    </source>
</evidence>
<dbReference type="CDD" id="cd00502">
    <property type="entry name" value="DHQase_I"/>
    <property type="match status" value="1"/>
</dbReference>
<feature type="binding site" evidence="4">
    <location>
        <begin position="46"/>
        <end position="48"/>
    </location>
    <ligand>
        <name>3-dehydroquinate</name>
        <dbReference type="ChEBI" id="CHEBI:32364"/>
    </ligand>
</feature>
<dbReference type="PANTHER" id="PTHR43699:SF1">
    <property type="entry name" value="3-DEHYDROQUINATE DEHYDRATASE"/>
    <property type="match status" value="1"/>
</dbReference>
<evidence type="ECO:0000256" key="4">
    <source>
        <dbReference type="HAMAP-Rule" id="MF_00214"/>
    </source>
</evidence>
<dbReference type="OrthoDB" id="9813659at2"/>
<comment type="subunit">
    <text evidence="4">Homodimer.</text>
</comment>
<evidence type="ECO:0000313" key="6">
    <source>
        <dbReference type="Proteomes" id="UP000325536"/>
    </source>
</evidence>